<reference evidence="5" key="1">
    <citation type="submission" date="2018-07" db="EMBL/GenBank/DDBJ databases">
        <authorList>
            <person name="Quirk P.G."/>
            <person name="Krulwich T.A."/>
        </authorList>
    </citation>
    <scope>NUCLEOTIDE SEQUENCE</scope>
</reference>
<dbReference type="PANTHER" id="PTHR44298:SF1">
    <property type="entry name" value="DNAJ HOMOLOG SUBFAMILY B MEMBER 11"/>
    <property type="match status" value="1"/>
</dbReference>
<dbReference type="FunFam" id="1.10.287.110:FF:000040">
    <property type="entry name" value="dnaJ homolog subfamily B member 11"/>
    <property type="match status" value="2"/>
</dbReference>
<evidence type="ECO:0000256" key="2">
    <source>
        <dbReference type="ARBA" id="ARBA00023180"/>
    </source>
</evidence>
<dbReference type="InterPro" id="IPR008971">
    <property type="entry name" value="HSP40/DnaJ_pept-bd"/>
</dbReference>
<dbReference type="SUPFAM" id="SSF46565">
    <property type="entry name" value="Chaperone J-domain"/>
    <property type="match status" value="2"/>
</dbReference>
<dbReference type="Gene3D" id="1.10.287.110">
    <property type="entry name" value="DnaJ domain"/>
    <property type="match status" value="2"/>
</dbReference>
<dbReference type="InterPro" id="IPR002939">
    <property type="entry name" value="DnaJ_C"/>
</dbReference>
<evidence type="ECO:0000259" key="4">
    <source>
        <dbReference type="PROSITE" id="PS50076"/>
    </source>
</evidence>
<dbReference type="GO" id="GO:0051082">
    <property type="term" value="F:unfolded protein binding"/>
    <property type="evidence" value="ECO:0007669"/>
    <property type="project" value="InterPro"/>
</dbReference>
<organism evidence="5">
    <name type="scientific">Culicoides sonorensis</name>
    <name type="common">Biting midge</name>
    <dbReference type="NCBI Taxonomy" id="179676"/>
    <lineage>
        <taxon>Eukaryota</taxon>
        <taxon>Metazoa</taxon>
        <taxon>Ecdysozoa</taxon>
        <taxon>Arthropoda</taxon>
        <taxon>Hexapoda</taxon>
        <taxon>Insecta</taxon>
        <taxon>Pterygota</taxon>
        <taxon>Neoptera</taxon>
        <taxon>Endopterygota</taxon>
        <taxon>Diptera</taxon>
        <taxon>Nematocera</taxon>
        <taxon>Chironomoidea</taxon>
        <taxon>Ceratopogonidae</taxon>
        <taxon>Ceratopogoninae</taxon>
        <taxon>Culicoides</taxon>
        <taxon>Monoculicoides</taxon>
    </lineage>
</organism>
<protein>
    <submittedName>
        <fullName evidence="5">CSON009927 protein</fullName>
    </submittedName>
</protein>
<dbReference type="PRINTS" id="PR00625">
    <property type="entry name" value="JDOMAIN"/>
</dbReference>
<dbReference type="InterPro" id="IPR001623">
    <property type="entry name" value="DnaJ_domain"/>
</dbReference>
<dbReference type="InterPro" id="IPR036869">
    <property type="entry name" value="J_dom_sf"/>
</dbReference>
<dbReference type="CDD" id="cd06257">
    <property type="entry name" value="DnaJ"/>
    <property type="match status" value="2"/>
</dbReference>
<feature type="domain" description="J" evidence="4">
    <location>
        <begin position="26"/>
        <end position="91"/>
    </location>
</feature>
<dbReference type="PROSITE" id="PS00636">
    <property type="entry name" value="DNAJ_1"/>
    <property type="match status" value="2"/>
</dbReference>
<feature type="chain" id="PRO_5016235769" evidence="3">
    <location>
        <begin position="24"/>
        <end position="493"/>
    </location>
</feature>
<dbReference type="PANTHER" id="PTHR44298">
    <property type="entry name" value="DNAJ HOMOLOG SUBFAMILY B MEMBER 11"/>
    <property type="match status" value="1"/>
</dbReference>
<dbReference type="Pfam" id="PF00226">
    <property type="entry name" value="DnaJ"/>
    <property type="match status" value="2"/>
</dbReference>
<dbReference type="FunFam" id="2.60.260.20:FF:000013">
    <property type="entry name" value="DnaJ subfamily B member 11"/>
    <property type="match status" value="1"/>
</dbReference>
<dbReference type="SUPFAM" id="SSF49493">
    <property type="entry name" value="HSP40/DnaJ peptide-binding domain"/>
    <property type="match status" value="2"/>
</dbReference>
<dbReference type="EMBL" id="UFQT01000039">
    <property type="protein sequence ID" value="SSX18490.1"/>
    <property type="molecule type" value="Genomic_DNA"/>
</dbReference>
<dbReference type="Pfam" id="PF01556">
    <property type="entry name" value="DnaJ_C"/>
    <property type="match status" value="1"/>
</dbReference>
<dbReference type="AlphaFoldDB" id="A0A336LKK2"/>
<keyword evidence="1 3" id="KW-0732">Signal</keyword>
<evidence type="ECO:0000256" key="3">
    <source>
        <dbReference type="SAM" id="SignalP"/>
    </source>
</evidence>
<dbReference type="GO" id="GO:0006457">
    <property type="term" value="P:protein folding"/>
    <property type="evidence" value="ECO:0007669"/>
    <property type="project" value="InterPro"/>
</dbReference>
<dbReference type="InterPro" id="IPR018253">
    <property type="entry name" value="DnaJ_domain_CS"/>
</dbReference>
<dbReference type="GO" id="GO:0051787">
    <property type="term" value="F:misfolded protein binding"/>
    <property type="evidence" value="ECO:0007669"/>
    <property type="project" value="TreeGrafter"/>
</dbReference>
<keyword evidence="2" id="KW-0325">Glycoprotein</keyword>
<evidence type="ECO:0000256" key="1">
    <source>
        <dbReference type="ARBA" id="ARBA00022729"/>
    </source>
</evidence>
<dbReference type="VEuPathDB" id="VectorBase:CSON009927"/>
<dbReference type="CDD" id="cd10747">
    <property type="entry name" value="DnaJ_C"/>
    <property type="match status" value="1"/>
</dbReference>
<dbReference type="GO" id="GO:0005783">
    <property type="term" value="C:endoplasmic reticulum"/>
    <property type="evidence" value="ECO:0007669"/>
    <property type="project" value="TreeGrafter"/>
</dbReference>
<dbReference type="Gene3D" id="2.60.260.20">
    <property type="entry name" value="Urease metallochaperone UreE, N-terminal domain"/>
    <property type="match status" value="2"/>
</dbReference>
<feature type="domain" description="J" evidence="4">
    <location>
        <begin position="160"/>
        <end position="225"/>
    </location>
</feature>
<proteinExistence type="predicted"/>
<feature type="signal peptide" evidence="3">
    <location>
        <begin position="1"/>
        <end position="23"/>
    </location>
</feature>
<dbReference type="PROSITE" id="PS50076">
    <property type="entry name" value="DNAJ_2"/>
    <property type="match status" value="2"/>
</dbReference>
<gene>
    <name evidence="5" type="primary">CSON009927</name>
</gene>
<dbReference type="InterPro" id="IPR051736">
    <property type="entry name" value="DnaJ-B11-like"/>
</dbReference>
<sequence length="493" mass="55721">MKSTQLIISLIVNLCFCIVIVQAGRDFYKILAVSRKATTNEIKKAYRKLAKELHPDKNSDDPNASEKFQDLGAAYEVLSDPDKRKKYDQCGEECVKKEGMMDGFDPFASFFGDFGFGFGNDQQQHETPKGGNIVMDLHVTLEELYINLCFCIVIVQAGRDFYKILAVSRKATTNEIKKAYRKLAKELHPDKNSDDPNASEKFQDLGAAYEVLSDPDKRKKYDQCGEECVKKEGMMDGFDPFASFFGDFGFGFGNDQQQHETPKGGNIVMDLHVTLEELYSGNFVQVTRNKPVMKPAKGTRKCNCRQEMVTRNLGPGRFQMTQETVCEECPNVKLVNEERVLEIEVEPGMKNGQEIPFVAEGEPHIDGEPGDLIFKVKTVPHPIFERRGDDLYTNITITLQDALIGFELDIKHLDGHLVTIKREGVTWPGAKLRKKGEGMPNYENNNLFGVLVITFDIEFPKKELTDEQKELIKKILNQASNNKVYNGFISSSN</sequence>
<evidence type="ECO:0000313" key="5">
    <source>
        <dbReference type="EMBL" id="SSX18490.1"/>
    </source>
</evidence>
<accession>A0A336LKK2</accession>
<dbReference type="SMART" id="SM00271">
    <property type="entry name" value="DnaJ"/>
    <property type="match status" value="2"/>
</dbReference>
<name>A0A336LKK2_CULSO</name>